<keyword evidence="1" id="KW-0732">Signal</keyword>
<evidence type="ECO:0000256" key="1">
    <source>
        <dbReference type="SAM" id="SignalP"/>
    </source>
</evidence>
<organism evidence="2 3">
    <name type="scientific">Bacteroides nordii</name>
    <dbReference type="NCBI Taxonomy" id="291645"/>
    <lineage>
        <taxon>Bacteria</taxon>
        <taxon>Pseudomonadati</taxon>
        <taxon>Bacteroidota</taxon>
        <taxon>Bacteroidia</taxon>
        <taxon>Bacteroidales</taxon>
        <taxon>Bacteroidaceae</taxon>
        <taxon>Bacteroides</taxon>
    </lineage>
</organism>
<dbReference type="RefSeq" id="WP_122200781.1">
    <property type="nucleotide sequence ID" value="NZ_CABJFV010000001.1"/>
</dbReference>
<accession>A0A413VYR0</accession>
<comment type="caution">
    <text evidence="2">The sequence shown here is derived from an EMBL/GenBank/DDBJ whole genome shotgun (WGS) entry which is preliminary data.</text>
</comment>
<name>A0A413VYR0_9BACE</name>
<feature type="chain" id="PRO_5019583557" evidence="1">
    <location>
        <begin position="20"/>
        <end position="416"/>
    </location>
</feature>
<reference evidence="2 3" key="1">
    <citation type="submission" date="2018-08" db="EMBL/GenBank/DDBJ databases">
        <title>A genome reference for cultivated species of the human gut microbiota.</title>
        <authorList>
            <person name="Zou Y."/>
            <person name="Xue W."/>
            <person name="Luo G."/>
        </authorList>
    </citation>
    <scope>NUCLEOTIDE SEQUENCE [LARGE SCALE GENOMIC DNA]</scope>
    <source>
        <strain evidence="2 3">AM40-30BH</strain>
    </source>
</reference>
<proteinExistence type="predicted"/>
<feature type="signal peptide" evidence="1">
    <location>
        <begin position="1"/>
        <end position="19"/>
    </location>
</feature>
<gene>
    <name evidence="2" type="ORF">DW888_02485</name>
</gene>
<dbReference type="EMBL" id="QSGO01000001">
    <property type="protein sequence ID" value="RHB38688.1"/>
    <property type="molecule type" value="Genomic_DNA"/>
</dbReference>
<dbReference type="InterPro" id="IPR026444">
    <property type="entry name" value="Secre_tail"/>
</dbReference>
<dbReference type="NCBIfam" id="TIGR04183">
    <property type="entry name" value="Por_Secre_tail"/>
    <property type="match status" value="1"/>
</dbReference>
<protein>
    <submittedName>
        <fullName evidence="2">T9SS C-terminal target domain-containing protein</fullName>
    </submittedName>
</protein>
<sequence>MKKTFLLVAALAATSTLLAQDDLVIYGDVTSGVEWHNFAGPTNVQEVDNPTPDAVNSTAKCISMNRPKETGGSDEIGWPWEGALSESFSVPNITDYNSISMLVKKPYPGKVCLELQSPTGGSGMIYAEYTATDDSWQKLTFPIINVSGLGATGLTKILVEIHREDENNNDDFEDCIMYADEITLHKAMPEFGFNGEDRIAGGWIPFPGDEFSRKARIVANPDRTGINTTDKCLWIKREKNDEVFSGAINRNFKVNNLNEFRCMTMMVKKSIAGPVSLELQSPGEEKKQILTADYTEVGRWQKLEFVFPDNLLEGAPLQIIILQAHVVDTKEDASFTEPVDIYVDELYLSSETVSIPLYSKDKKEIVKTEIYDIRGMLMTTFGANEEAVIDNLEKGVYVVRQTDKEGNVTVEKMMNR</sequence>
<dbReference type="AlphaFoldDB" id="A0A413VYR0"/>
<evidence type="ECO:0000313" key="2">
    <source>
        <dbReference type="EMBL" id="RHB38688.1"/>
    </source>
</evidence>
<evidence type="ECO:0000313" key="3">
    <source>
        <dbReference type="Proteomes" id="UP000284379"/>
    </source>
</evidence>
<dbReference type="Proteomes" id="UP000284379">
    <property type="component" value="Unassembled WGS sequence"/>
</dbReference>